<accession>A0ABX5PVF3</accession>
<proteinExistence type="predicted"/>
<organism evidence="1 2">
    <name type="scientific">Nonlabens dokdonensis</name>
    <dbReference type="NCBI Taxonomy" id="328515"/>
    <lineage>
        <taxon>Bacteria</taxon>
        <taxon>Pseudomonadati</taxon>
        <taxon>Bacteroidota</taxon>
        <taxon>Flavobacteriia</taxon>
        <taxon>Flavobacteriales</taxon>
        <taxon>Flavobacteriaceae</taxon>
        <taxon>Nonlabens</taxon>
    </lineage>
</organism>
<reference evidence="1 2" key="1">
    <citation type="submission" date="2018-06" db="EMBL/GenBank/DDBJ databases">
        <title>Genomic Encyclopedia of Archaeal and Bacterial Type Strains, Phase II (KMG-II): from individual species to whole genera.</title>
        <authorList>
            <person name="Goeker M."/>
        </authorList>
    </citation>
    <scope>NUCLEOTIDE SEQUENCE [LARGE SCALE GENOMIC DNA]</scope>
    <source>
        <strain evidence="1 2">DSM 17205</strain>
    </source>
</reference>
<name>A0ABX5PVF3_9FLAO</name>
<dbReference type="RefSeq" id="WP_015363818.1">
    <property type="nucleotide sequence ID" value="NZ_QKZR01000006.1"/>
</dbReference>
<sequence>MKIELKNFTSLKAICDWIELCVAINGEITKSEVDHFLNNNNYFRDTEDYIDSMWRELKIRNRRYNDVTPMEIDGVSVTSNFNWKDCPEYVLMLILSLEGNGWETQNTAVIFERICKEVLEEYIGGQAKVVGFPQKVSVKEICKDIEEDYIQELPKRYKDRKLDVVGWKKIDSRKNKLMILMQCAAGNDWRGKTTELQPEVWRDYIRFACSPTRAFGFVHVVDDELFFETGKEGGIVFDRLRIFRYLINKDEILDASLRSDVIEWCNERLTLIAS</sequence>
<dbReference type="EMBL" id="QKZR01000006">
    <property type="protein sequence ID" value="PZX37793.1"/>
    <property type="molecule type" value="Genomic_DNA"/>
</dbReference>
<comment type="caution">
    <text evidence="1">The sequence shown here is derived from an EMBL/GenBank/DDBJ whole genome shotgun (WGS) entry which is preliminary data.</text>
</comment>
<evidence type="ECO:0000313" key="1">
    <source>
        <dbReference type="EMBL" id="PZX37793.1"/>
    </source>
</evidence>
<gene>
    <name evidence="1" type="ORF">LX97_02888</name>
</gene>
<evidence type="ECO:0000313" key="2">
    <source>
        <dbReference type="Proteomes" id="UP000248584"/>
    </source>
</evidence>
<evidence type="ECO:0008006" key="3">
    <source>
        <dbReference type="Google" id="ProtNLM"/>
    </source>
</evidence>
<protein>
    <recommendedName>
        <fullName evidence="3">Restriction endonuclease</fullName>
    </recommendedName>
</protein>
<keyword evidence="2" id="KW-1185">Reference proteome</keyword>
<dbReference type="Proteomes" id="UP000248584">
    <property type="component" value="Unassembled WGS sequence"/>
</dbReference>